<feature type="compositionally biased region" description="Basic and acidic residues" evidence="1">
    <location>
        <begin position="223"/>
        <end position="238"/>
    </location>
</feature>
<feature type="region of interest" description="Disordered" evidence="1">
    <location>
        <begin position="193"/>
        <end position="289"/>
    </location>
</feature>
<dbReference type="Pfam" id="PF03837">
    <property type="entry name" value="RecT"/>
    <property type="match status" value="1"/>
</dbReference>
<proteinExistence type="predicted"/>
<accession>A0ABW1UX44</accession>
<gene>
    <name evidence="2" type="primary">bet</name>
    <name evidence="2" type="ORF">ACFP1F_09680</name>
</gene>
<feature type="compositionally biased region" description="Acidic residues" evidence="1">
    <location>
        <begin position="267"/>
        <end position="279"/>
    </location>
</feature>
<comment type="caution">
    <text evidence="2">The sequence shown here is derived from an EMBL/GenBank/DDBJ whole genome shotgun (WGS) entry which is preliminary data.</text>
</comment>
<feature type="compositionally biased region" description="Basic and acidic residues" evidence="1">
    <location>
        <begin position="253"/>
        <end position="263"/>
    </location>
</feature>
<reference evidence="3" key="1">
    <citation type="journal article" date="2019" name="Int. J. Syst. Evol. Microbiol.">
        <title>The Global Catalogue of Microorganisms (GCM) 10K type strain sequencing project: providing services to taxonomists for standard genome sequencing and annotation.</title>
        <authorList>
            <consortium name="The Broad Institute Genomics Platform"/>
            <consortium name="The Broad Institute Genome Sequencing Center for Infectious Disease"/>
            <person name="Wu L."/>
            <person name="Ma J."/>
        </authorList>
    </citation>
    <scope>NUCLEOTIDE SEQUENCE [LARGE SCALE GENOMIC DNA]</scope>
    <source>
        <strain evidence="3">CCM 8895</strain>
    </source>
</reference>
<dbReference type="NCBIfam" id="TIGR01913">
    <property type="entry name" value="bet_lambda"/>
    <property type="match status" value="1"/>
</dbReference>
<dbReference type="Proteomes" id="UP001596186">
    <property type="component" value="Unassembled WGS sequence"/>
</dbReference>
<protein>
    <submittedName>
        <fullName evidence="2">Phage recombination protein Bet</fullName>
    </submittedName>
</protein>
<sequence>MANEVAKDDKELMATDFDVNGQSVKLTANTVKNFLVNGNGKITDQEALMFISLCKYQHLNPFLNEAYLIKFGDSPAQIIVSKDAFMKRAEQSKNYNGIKAGCIVVRDKEVIYTDGAFTLPTDELVGGWANVFRDDRKAPIYIEISYSEFVKTKYGKPTATWAAMPANMIRKTAIVNALREAFPQDLGAMYTEEDANTQDSTSDVNKAPHSQPKKNLDDLVGDVPDKPETDNKPVKDVTPEPVTEETDNSMSDEEAKRAYEEIKNGGIDEDVEPEGESNPEPDGQTDLFK</sequence>
<dbReference type="EMBL" id="JBHSSN010000015">
    <property type="protein sequence ID" value="MFC6324008.1"/>
    <property type="molecule type" value="Genomic_DNA"/>
</dbReference>
<keyword evidence="3" id="KW-1185">Reference proteome</keyword>
<organism evidence="2 3">
    <name type="scientific">Companilactobacillus baiquanensis</name>
    <dbReference type="NCBI Taxonomy" id="2486005"/>
    <lineage>
        <taxon>Bacteria</taxon>
        <taxon>Bacillati</taxon>
        <taxon>Bacillota</taxon>
        <taxon>Bacilli</taxon>
        <taxon>Lactobacillales</taxon>
        <taxon>Lactobacillaceae</taxon>
        <taxon>Companilactobacillus</taxon>
    </lineage>
</organism>
<dbReference type="InterPro" id="IPR018330">
    <property type="entry name" value="RecT_fam"/>
</dbReference>
<dbReference type="RefSeq" id="WP_125593025.1">
    <property type="nucleotide sequence ID" value="NZ_JBHSSN010000015.1"/>
</dbReference>
<feature type="compositionally biased region" description="Acidic residues" evidence="1">
    <location>
        <begin position="242"/>
        <end position="252"/>
    </location>
</feature>
<evidence type="ECO:0000313" key="2">
    <source>
        <dbReference type="EMBL" id="MFC6324008.1"/>
    </source>
</evidence>
<dbReference type="InterPro" id="IPR010183">
    <property type="entry name" value="Phage_lambda_Bet"/>
</dbReference>
<evidence type="ECO:0000313" key="3">
    <source>
        <dbReference type="Proteomes" id="UP001596186"/>
    </source>
</evidence>
<evidence type="ECO:0000256" key="1">
    <source>
        <dbReference type="SAM" id="MobiDB-lite"/>
    </source>
</evidence>
<name>A0ABW1UX44_9LACO</name>